<dbReference type="RefSeq" id="WP_048919460.1">
    <property type="nucleotide sequence ID" value="NZ_CP010777.1"/>
</dbReference>
<dbReference type="Gene3D" id="3.40.50.150">
    <property type="entry name" value="Vaccinia Virus protein VP39"/>
    <property type="match status" value="1"/>
</dbReference>
<reference evidence="2 3" key="1">
    <citation type="submission" date="2015-01" db="EMBL/GenBank/DDBJ databases">
        <title>Rufibacter sp./DG31D/ whole genome sequencing.</title>
        <authorList>
            <person name="Kim M.K."/>
            <person name="Srinivasan S."/>
            <person name="Lee J.-J."/>
        </authorList>
    </citation>
    <scope>NUCLEOTIDE SEQUENCE [LARGE SCALE GENOMIC DNA]</scope>
    <source>
        <strain evidence="2 3">DG31D</strain>
    </source>
</reference>
<sequence length="219" mass="24933">MPSSLSSFDFIAPVYDALAGVVFKDSQKKAQCRFLSKIPDGATVLVLGGGTGWLLPELFKKSNPKQVLYLEASNAMLEKARRRVRGLPESSRIEFRLGTELALLPQEKFHVIITPFVLDLFTEQEVTAMVQRLSQALMPQGQWLHTDFFLSPNLFQKAWQKPLLWAMYRFFRLVSGISGTGLSPMEEIFRQAGFVPLRQAFFFHCFIKAQLWQKSPEKG</sequence>
<feature type="domain" description="Methyltransferase" evidence="1">
    <location>
        <begin position="44"/>
        <end position="141"/>
    </location>
</feature>
<dbReference type="STRING" id="1379910.TH63_02035"/>
<dbReference type="OrthoDB" id="836632at2"/>
<dbReference type="Proteomes" id="UP000036458">
    <property type="component" value="Chromosome"/>
</dbReference>
<dbReference type="KEGG" id="ruf:TH63_02035"/>
<name>A0A0H4W2L8_9BACT</name>
<dbReference type="EMBL" id="CP010777">
    <property type="protein sequence ID" value="AKQ44681.1"/>
    <property type="molecule type" value="Genomic_DNA"/>
</dbReference>
<accession>A0A0H4W2L8</accession>
<dbReference type="AlphaFoldDB" id="A0A0H4W2L8"/>
<proteinExistence type="predicted"/>
<organism evidence="2 3">
    <name type="scientific">Rufibacter radiotolerans</name>
    <dbReference type="NCBI Taxonomy" id="1379910"/>
    <lineage>
        <taxon>Bacteria</taxon>
        <taxon>Pseudomonadati</taxon>
        <taxon>Bacteroidota</taxon>
        <taxon>Cytophagia</taxon>
        <taxon>Cytophagales</taxon>
        <taxon>Hymenobacteraceae</taxon>
        <taxon>Rufibacter</taxon>
    </lineage>
</organism>
<dbReference type="Pfam" id="PF13649">
    <property type="entry name" value="Methyltransf_25"/>
    <property type="match status" value="1"/>
</dbReference>
<evidence type="ECO:0000259" key="1">
    <source>
        <dbReference type="Pfam" id="PF13649"/>
    </source>
</evidence>
<dbReference type="InterPro" id="IPR030373">
    <property type="entry name" value="PABS_CS"/>
</dbReference>
<keyword evidence="3" id="KW-1185">Reference proteome</keyword>
<evidence type="ECO:0000313" key="2">
    <source>
        <dbReference type="EMBL" id="AKQ44681.1"/>
    </source>
</evidence>
<protein>
    <recommendedName>
        <fullName evidence="1">Methyltransferase domain-containing protein</fullName>
    </recommendedName>
</protein>
<dbReference type="InterPro" id="IPR041698">
    <property type="entry name" value="Methyltransf_25"/>
</dbReference>
<dbReference type="PATRIC" id="fig|1379910.4.peg.432"/>
<evidence type="ECO:0000313" key="3">
    <source>
        <dbReference type="Proteomes" id="UP000036458"/>
    </source>
</evidence>
<dbReference type="CDD" id="cd02440">
    <property type="entry name" value="AdoMet_MTases"/>
    <property type="match status" value="1"/>
</dbReference>
<gene>
    <name evidence="2" type="ORF">TH63_02035</name>
</gene>
<dbReference type="PROSITE" id="PS01330">
    <property type="entry name" value="PABS_1"/>
    <property type="match status" value="1"/>
</dbReference>
<dbReference type="InterPro" id="IPR029063">
    <property type="entry name" value="SAM-dependent_MTases_sf"/>
</dbReference>
<dbReference type="SUPFAM" id="SSF53335">
    <property type="entry name" value="S-adenosyl-L-methionine-dependent methyltransferases"/>
    <property type="match status" value="1"/>
</dbReference>